<dbReference type="AlphaFoldDB" id="A0A5B7D3B8"/>
<comment type="caution">
    <text evidence="1">The sequence shown here is derived from an EMBL/GenBank/DDBJ whole genome shotgun (WGS) entry which is preliminary data.</text>
</comment>
<evidence type="ECO:0000313" key="1">
    <source>
        <dbReference type="EMBL" id="MPC15016.1"/>
    </source>
</evidence>
<evidence type="ECO:0000313" key="2">
    <source>
        <dbReference type="Proteomes" id="UP000324222"/>
    </source>
</evidence>
<reference evidence="1 2" key="1">
    <citation type="submission" date="2019-05" db="EMBL/GenBank/DDBJ databases">
        <title>Another draft genome of Portunus trituberculatus and its Hox gene families provides insights of decapod evolution.</title>
        <authorList>
            <person name="Jeong J.-H."/>
            <person name="Song I."/>
            <person name="Kim S."/>
            <person name="Choi T."/>
            <person name="Kim D."/>
            <person name="Ryu S."/>
            <person name="Kim W."/>
        </authorList>
    </citation>
    <scope>NUCLEOTIDE SEQUENCE [LARGE SCALE GENOMIC DNA]</scope>
    <source>
        <tissue evidence="1">Muscle</tissue>
    </source>
</reference>
<accession>A0A5B7D3B8</accession>
<protein>
    <submittedName>
        <fullName evidence="1">Uncharacterized protein</fullName>
    </submittedName>
</protein>
<dbReference type="EMBL" id="VSRR010000397">
    <property type="protein sequence ID" value="MPC15016.1"/>
    <property type="molecule type" value="Genomic_DNA"/>
</dbReference>
<keyword evidence="2" id="KW-1185">Reference proteome</keyword>
<name>A0A5B7D3B8_PORTR</name>
<sequence length="99" mass="11312">MFAYPAPHRVLPQGMPLISASTAVSGNMQTHRMHSKHTRHEVVASGKYRVQRHCSRDCIIPARRVVKGGRVLRTDNRRALRLAYAWEYPSKYKLLPCGD</sequence>
<dbReference type="Proteomes" id="UP000324222">
    <property type="component" value="Unassembled WGS sequence"/>
</dbReference>
<proteinExistence type="predicted"/>
<organism evidence="1 2">
    <name type="scientific">Portunus trituberculatus</name>
    <name type="common">Swimming crab</name>
    <name type="synonym">Neptunus trituberculatus</name>
    <dbReference type="NCBI Taxonomy" id="210409"/>
    <lineage>
        <taxon>Eukaryota</taxon>
        <taxon>Metazoa</taxon>
        <taxon>Ecdysozoa</taxon>
        <taxon>Arthropoda</taxon>
        <taxon>Crustacea</taxon>
        <taxon>Multicrustacea</taxon>
        <taxon>Malacostraca</taxon>
        <taxon>Eumalacostraca</taxon>
        <taxon>Eucarida</taxon>
        <taxon>Decapoda</taxon>
        <taxon>Pleocyemata</taxon>
        <taxon>Brachyura</taxon>
        <taxon>Eubrachyura</taxon>
        <taxon>Portunoidea</taxon>
        <taxon>Portunidae</taxon>
        <taxon>Portuninae</taxon>
        <taxon>Portunus</taxon>
    </lineage>
</organism>
<gene>
    <name evidence="1" type="ORF">E2C01_007798</name>
</gene>